<dbReference type="RefSeq" id="WP_205050594.1">
    <property type="nucleotide sequence ID" value="NZ_JACJKX010000012.1"/>
</dbReference>
<feature type="chain" id="PRO_5046188200" description="Type-F conjugative transfer system pilin assembly protein TrbC" evidence="1">
    <location>
        <begin position="19"/>
        <end position="206"/>
    </location>
</feature>
<proteinExistence type="predicted"/>
<dbReference type="Proteomes" id="UP000777002">
    <property type="component" value="Unassembled WGS sequence"/>
</dbReference>
<name>A0ABS2GT54_9BURK</name>
<organism evidence="2 3">
    <name type="scientific">Parasutterella secunda</name>
    <dbReference type="NCBI Taxonomy" id="626947"/>
    <lineage>
        <taxon>Bacteria</taxon>
        <taxon>Pseudomonadati</taxon>
        <taxon>Pseudomonadota</taxon>
        <taxon>Betaproteobacteria</taxon>
        <taxon>Burkholderiales</taxon>
        <taxon>Sutterellaceae</taxon>
        <taxon>Parasutterella</taxon>
    </lineage>
</organism>
<feature type="signal peptide" evidence="1">
    <location>
        <begin position="1"/>
        <end position="18"/>
    </location>
</feature>
<comment type="caution">
    <text evidence="2">The sequence shown here is derived from an EMBL/GenBank/DDBJ whole genome shotgun (WGS) entry which is preliminary data.</text>
</comment>
<protein>
    <recommendedName>
        <fullName evidence="4">Type-F conjugative transfer system pilin assembly protein TrbC</fullName>
    </recommendedName>
</protein>
<sequence length="206" mass="22581">MKKLLILTALLSASTPYALTPLEVQNVINEAQQTVQSLPESDEETIAIDIAVSLSMPRASLIRLGQDAKDAGLALSFRGVGRQIEPKPHDKPRTILETYGKGLVARHLSDFKFLTDLGVSVKIDPVLFNRQGIDDVPQILLMPVCKSACDNKKALFVARGDVTLRYALDYLAKDIEVALKKEPHNAQSIKASEVVKNALNRLGDRP</sequence>
<evidence type="ECO:0000256" key="1">
    <source>
        <dbReference type="SAM" id="SignalP"/>
    </source>
</evidence>
<dbReference type="InterPro" id="IPR019106">
    <property type="entry name" value="T4SS_TrbC"/>
</dbReference>
<evidence type="ECO:0000313" key="2">
    <source>
        <dbReference type="EMBL" id="MBM6929005.1"/>
    </source>
</evidence>
<evidence type="ECO:0000313" key="3">
    <source>
        <dbReference type="Proteomes" id="UP000777002"/>
    </source>
</evidence>
<keyword evidence="3" id="KW-1185">Reference proteome</keyword>
<evidence type="ECO:0008006" key="4">
    <source>
        <dbReference type="Google" id="ProtNLM"/>
    </source>
</evidence>
<keyword evidence="1" id="KW-0732">Signal</keyword>
<dbReference type="Pfam" id="PF09673">
    <property type="entry name" value="TrbC_Ftype"/>
    <property type="match status" value="1"/>
</dbReference>
<reference evidence="2 3" key="1">
    <citation type="journal article" date="2021" name="Sci. Rep.">
        <title>The distribution of antibiotic resistance genes in chicken gut microbiota commensals.</title>
        <authorList>
            <person name="Juricova H."/>
            <person name="Matiasovicova J."/>
            <person name="Kubasova T."/>
            <person name="Cejkova D."/>
            <person name="Rychlik I."/>
        </authorList>
    </citation>
    <scope>NUCLEOTIDE SEQUENCE [LARGE SCALE GENOMIC DNA]</scope>
    <source>
        <strain evidence="2 3">An562</strain>
    </source>
</reference>
<dbReference type="EMBL" id="JACJKX010000012">
    <property type="protein sequence ID" value="MBM6929005.1"/>
    <property type="molecule type" value="Genomic_DNA"/>
</dbReference>
<gene>
    <name evidence="2" type="ORF">H5985_06970</name>
</gene>
<accession>A0ABS2GT54</accession>